<feature type="compositionally biased region" description="Basic and acidic residues" evidence="1">
    <location>
        <begin position="125"/>
        <end position="135"/>
    </location>
</feature>
<dbReference type="Proteomes" id="UP000006315">
    <property type="component" value="Unassembled WGS sequence"/>
</dbReference>
<dbReference type="GeneID" id="89470206"/>
<sequence>MLKVLMISGLLFGAFDYTPVVTRANAVATNQTDNELNDPEMDCTKKVKLTWAQRKQLEQIYRRIYNDYSDLIYVYSQVGALTPYQTKIRHIYLNNYIKTFYKRGYRWCSEHESDEWEEEWYNNDNDDKNEKNDKD</sequence>
<protein>
    <submittedName>
        <fullName evidence="2">Uncharacterized protein</fullName>
    </submittedName>
</protein>
<dbReference type="PATRIC" id="fig|1131731.3.peg.97"/>
<organism evidence="2 3">
    <name type="scientific">Schinkia azotoformans LMG 9581</name>
    <dbReference type="NCBI Taxonomy" id="1131731"/>
    <lineage>
        <taxon>Bacteria</taxon>
        <taxon>Bacillati</taxon>
        <taxon>Bacillota</taxon>
        <taxon>Bacilli</taxon>
        <taxon>Bacillales</taxon>
        <taxon>Bacillaceae</taxon>
        <taxon>Calidifontibacillus/Schinkia group</taxon>
        <taxon>Schinkia</taxon>
    </lineage>
</organism>
<proteinExistence type="predicted"/>
<evidence type="ECO:0000313" key="3">
    <source>
        <dbReference type="Proteomes" id="UP000006315"/>
    </source>
</evidence>
<dbReference type="RefSeq" id="WP_004430834.1">
    <property type="nucleotide sequence ID" value="NZ_AJLR01000005.1"/>
</dbReference>
<dbReference type="AlphaFoldDB" id="K6ECE7"/>
<reference evidence="2 3" key="1">
    <citation type="journal article" date="2012" name="Front. Microbiol.">
        <title>Redundancy and modularity in membrane-associated dissimilatory nitrate reduction in Bacillus.</title>
        <authorList>
            <person name="Heylen K."/>
            <person name="Keltjens J."/>
        </authorList>
    </citation>
    <scope>NUCLEOTIDE SEQUENCE [LARGE SCALE GENOMIC DNA]</scope>
    <source>
        <strain evidence="2 3">LMG 9581</strain>
    </source>
</reference>
<feature type="region of interest" description="Disordered" evidence="1">
    <location>
        <begin position="115"/>
        <end position="135"/>
    </location>
</feature>
<dbReference type="EMBL" id="AJLR01000005">
    <property type="protein sequence ID" value="EKN71111.1"/>
    <property type="molecule type" value="Genomic_DNA"/>
</dbReference>
<gene>
    <name evidence="2" type="ORF">BAZO_00475</name>
</gene>
<dbReference type="STRING" id="1131731.BAZO_00475"/>
<keyword evidence="3" id="KW-1185">Reference proteome</keyword>
<comment type="caution">
    <text evidence="2">The sequence shown here is derived from an EMBL/GenBank/DDBJ whole genome shotgun (WGS) entry which is preliminary data.</text>
</comment>
<evidence type="ECO:0000256" key="1">
    <source>
        <dbReference type="SAM" id="MobiDB-lite"/>
    </source>
</evidence>
<name>K6ECE7_SCHAZ</name>
<evidence type="ECO:0000313" key="2">
    <source>
        <dbReference type="EMBL" id="EKN71111.1"/>
    </source>
</evidence>
<accession>K6ECE7</accession>